<accession>A0ABU0BV84</accession>
<sequence length="517" mass="55724">MEKHELAIGALKMDCRVISYPKAVAGLQSTMDRALAGPFSERLARAVEPVLDGHDGVIRIRTISLDLAHTGPWNESVLAELLAARFAHALRQALESRSPDLRAWPNHVAYMASYIDMRLGFAYEPDWAFPDFEALRLLLPLQAAIEIVKARPAALAALARNGRRSGNPLRFVERLDAAATEHLVLHFLERAPLSAMQSGPPASSPLLEIFLEALGKTSLTNIDRAVLVLLCEADQSFASDDMSLAILTAADVVGLAVIAAEFERRNARALTFADLSTATGLIRQVLPPHLATVTLQMAEQAFARPMVERILGSLAKHAPQTAGGGSRERHSVSPGEGRALHLSSPLGGLALLLPDVVRLSLHRHLGTNGLRRALLSIPDADLRLRAEKDALIDFLFPEIHDADDPTFPPVPDIALARLAPESRGLINGVEGAVGWGDLLVASFSSRLPGLRASSRAYLQRQFFLVSGRAEITDAAVVVTLDGPPLAIILKMAGLSGDQMPVPHLNDRLLILHIGSGR</sequence>
<gene>
    <name evidence="2" type="ORF">QO002_004364</name>
</gene>
<dbReference type="EMBL" id="JAUSVF010000002">
    <property type="protein sequence ID" value="MDQ0322158.1"/>
    <property type="molecule type" value="Genomic_DNA"/>
</dbReference>
<keyword evidence="3" id="KW-1185">Reference proteome</keyword>
<dbReference type="Proteomes" id="UP001230207">
    <property type="component" value="Unassembled WGS sequence"/>
</dbReference>
<comment type="caution">
    <text evidence="2">The sequence shown here is derived from an EMBL/GenBank/DDBJ whole genome shotgun (WGS) entry which is preliminary data.</text>
</comment>
<proteinExistence type="predicted"/>
<evidence type="ECO:0000256" key="1">
    <source>
        <dbReference type="SAM" id="MobiDB-lite"/>
    </source>
</evidence>
<reference evidence="2 3" key="1">
    <citation type="submission" date="2023-07" db="EMBL/GenBank/DDBJ databases">
        <title>Genomic Encyclopedia of Type Strains, Phase IV (KMG-IV): sequencing the most valuable type-strain genomes for metagenomic binning, comparative biology and taxonomic classification.</title>
        <authorList>
            <person name="Goeker M."/>
        </authorList>
    </citation>
    <scope>NUCLEOTIDE SEQUENCE [LARGE SCALE GENOMIC DNA]</scope>
    <source>
        <strain evidence="2 3">DSM 1112</strain>
    </source>
</reference>
<dbReference type="RefSeq" id="WP_307233716.1">
    <property type="nucleotide sequence ID" value="NZ_JAUSVF010000002.1"/>
</dbReference>
<feature type="region of interest" description="Disordered" evidence="1">
    <location>
        <begin position="318"/>
        <end position="337"/>
    </location>
</feature>
<evidence type="ECO:0000313" key="2">
    <source>
        <dbReference type="EMBL" id="MDQ0322158.1"/>
    </source>
</evidence>
<protein>
    <submittedName>
        <fullName evidence="2">Uncharacterized protein</fullName>
    </submittedName>
</protein>
<name>A0ABU0BV84_9HYPH</name>
<evidence type="ECO:0000313" key="3">
    <source>
        <dbReference type="Proteomes" id="UP001230207"/>
    </source>
</evidence>
<organism evidence="2 3">
    <name type="scientific">Pararhizobium capsulatum DSM 1112</name>
    <dbReference type="NCBI Taxonomy" id="1121113"/>
    <lineage>
        <taxon>Bacteria</taxon>
        <taxon>Pseudomonadati</taxon>
        <taxon>Pseudomonadota</taxon>
        <taxon>Alphaproteobacteria</taxon>
        <taxon>Hyphomicrobiales</taxon>
        <taxon>Rhizobiaceae</taxon>
        <taxon>Rhizobium/Agrobacterium group</taxon>
        <taxon>Pararhizobium</taxon>
    </lineage>
</organism>